<dbReference type="PANTHER" id="PTHR11773:SF1">
    <property type="entry name" value="GLYCINE DEHYDROGENASE (DECARBOXYLATING), MITOCHONDRIAL"/>
    <property type="match status" value="1"/>
</dbReference>
<dbReference type="FunFam" id="3.40.640.10:FF:000005">
    <property type="entry name" value="Glycine dehydrogenase (decarboxylating), mitochondrial"/>
    <property type="match status" value="1"/>
</dbReference>
<evidence type="ECO:0000313" key="10">
    <source>
        <dbReference type="EMBL" id="KAF5384912.1"/>
    </source>
</evidence>
<dbReference type="InterPro" id="IPR049315">
    <property type="entry name" value="GDC-P_N"/>
</dbReference>
<dbReference type="FunFam" id="3.90.1150.10:FF:000097">
    <property type="entry name" value="Glycine cleavage system P protein"/>
    <property type="match status" value="1"/>
</dbReference>
<dbReference type="InterPro" id="IPR015424">
    <property type="entry name" value="PyrdxlP-dep_Trfase"/>
</dbReference>
<proteinExistence type="inferred from homology"/>
<dbReference type="GO" id="GO:0019464">
    <property type="term" value="P:glycine decarboxylation via glycine cleavage system"/>
    <property type="evidence" value="ECO:0007669"/>
    <property type="project" value="TreeGrafter"/>
</dbReference>
<comment type="catalytic activity">
    <reaction evidence="5 7">
        <text>N(6)-[(R)-lipoyl]-L-lysyl-[glycine-cleavage complex H protein] + glycine + H(+) = N(6)-[(R)-S(8)-aminomethyldihydrolipoyl]-L-lysyl-[glycine-cleavage complex H protein] + CO2</text>
        <dbReference type="Rhea" id="RHEA:24304"/>
        <dbReference type="Rhea" id="RHEA-COMP:10494"/>
        <dbReference type="Rhea" id="RHEA-COMP:10495"/>
        <dbReference type="ChEBI" id="CHEBI:15378"/>
        <dbReference type="ChEBI" id="CHEBI:16526"/>
        <dbReference type="ChEBI" id="CHEBI:57305"/>
        <dbReference type="ChEBI" id="CHEBI:83099"/>
        <dbReference type="ChEBI" id="CHEBI:83143"/>
        <dbReference type="EC" id="1.4.4.2"/>
    </reaction>
</comment>
<organism evidence="10 11">
    <name type="scientific">Tricholomella constricta</name>
    <dbReference type="NCBI Taxonomy" id="117010"/>
    <lineage>
        <taxon>Eukaryota</taxon>
        <taxon>Fungi</taxon>
        <taxon>Dikarya</taxon>
        <taxon>Basidiomycota</taxon>
        <taxon>Agaricomycotina</taxon>
        <taxon>Agaricomycetes</taxon>
        <taxon>Agaricomycetidae</taxon>
        <taxon>Agaricales</taxon>
        <taxon>Tricholomatineae</taxon>
        <taxon>Lyophyllaceae</taxon>
        <taxon>Tricholomella</taxon>
    </lineage>
</organism>
<dbReference type="InterPro" id="IPR020581">
    <property type="entry name" value="GDC_P"/>
</dbReference>
<dbReference type="GO" id="GO:0016594">
    <property type="term" value="F:glycine binding"/>
    <property type="evidence" value="ECO:0007669"/>
    <property type="project" value="TreeGrafter"/>
</dbReference>
<dbReference type="InterPro" id="IPR015421">
    <property type="entry name" value="PyrdxlP-dep_Trfase_major"/>
</dbReference>
<dbReference type="GO" id="GO:0005960">
    <property type="term" value="C:glycine cleavage complex"/>
    <property type="evidence" value="ECO:0007669"/>
    <property type="project" value="TreeGrafter"/>
</dbReference>
<dbReference type="AlphaFoldDB" id="A0A8H5HKE2"/>
<evidence type="ECO:0000259" key="9">
    <source>
        <dbReference type="Pfam" id="PF21478"/>
    </source>
</evidence>
<gene>
    <name evidence="10" type="ORF">D9615_001293</name>
</gene>
<evidence type="ECO:0000256" key="7">
    <source>
        <dbReference type="RuleBase" id="RU364056"/>
    </source>
</evidence>
<dbReference type="GO" id="GO:0030170">
    <property type="term" value="F:pyridoxal phosphate binding"/>
    <property type="evidence" value="ECO:0007669"/>
    <property type="project" value="TreeGrafter"/>
</dbReference>
<dbReference type="Pfam" id="PF21478">
    <property type="entry name" value="GcvP2_C"/>
    <property type="match status" value="1"/>
</dbReference>
<dbReference type="EC" id="1.4.4.2" evidence="7"/>
<keyword evidence="7" id="KW-0496">Mitochondrion</keyword>
<dbReference type="Gene3D" id="3.40.640.10">
    <property type="entry name" value="Type I PLP-dependent aspartate aminotransferase-like (Major domain)"/>
    <property type="match status" value="2"/>
</dbReference>
<evidence type="ECO:0000259" key="8">
    <source>
        <dbReference type="Pfam" id="PF02347"/>
    </source>
</evidence>
<dbReference type="EMBL" id="JAACJP010000004">
    <property type="protein sequence ID" value="KAF5384912.1"/>
    <property type="molecule type" value="Genomic_DNA"/>
</dbReference>
<comment type="cofactor">
    <cofactor evidence="1 6 7">
        <name>pyridoxal 5'-phosphate</name>
        <dbReference type="ChEBI" id="CHEBI:597326"/>
    </cofactor>
</comment>
<dbReference type="InterPro" id="IPR003437">
    <property type="entry name" value="GcvP"/>
</dbReference>
<comment type="caution">
    <text evidence="10">The sequence shown here is derived from an EMBL/GenBank/DDBJ whole genome shotgun (WGS) entry which is preliminary data.</text>
</comment>
<accession>A0A8H5HKE2</accession>
<evidence type="ECO:0000256" key="5">
    <source>
        <dbReference type="ARBA" id="ARBA00049026"/>
    </source>
</evidence>
<feature type="domain" description="Glycine cleavage system P-protein N-terminal" evidence="8">
    <location>
        <begin position="40"/>
        <end position="474"/>
    </location>
</feature>
<dbReference type="FunFam" id="3.40.640.10:FF:000007">
    <property type="entry name" value="glycine dehydrogenase (Decarboxylating), mitochondrial"/>
    <property type="match status" value="1"/>
</dbReference>
<dbReference type="InterPro" id="IPR049316">
    <property type="entry name" value="GDC-P_C"/>
</dbReference>
<dbReference type="OrthoDB" id="6537869at2759"/>
<feature type="domain" description="Glycine cleavage system P-protein N-terminal" evidence="8">
    <location>
        <begin position="484"/>
        <end position="768"/>
    </location>
</feature>
<comment type="subcellular location">
    <subcellularLocation>
        <location evidence="7">Mitochondrion</location>
    </subcellularLocation>
</comment>
<comment type="subunit">
    <text evidence="7">The glycine cleavage system is composed of four proteins: P, T, L and H.</text>
</comment>
<feature type="modified residue" description="N6-(pyridoxal phosphate)lysine" evidence="6">
    <location>
        <position position="741"/>
    </location>
</feature>
<keyword evidence="4 7" id="KW-0560">Oxidoreductase</keyword>
<evidence type="ECO:0000256" key="1">
    <source>
        <dbReference type="ARBA" id="ARBA00001933"/>
    </source>
</evidence>
<comment type="function">
    <text evidence="7">The glycine cleavage system catalyzes the degradation of glycine.</text>
</comment>
<keyword evidence="7" id="KW-0809">Transit peptide</keyword>
<dbReference type="GO" id="GO:0005739">
    <property type="term" value="C:mitochondrion"/>
    <property type="evidence" value="ECO:0007669"/>
    <property type="project" value="UniProtKB-SubCell"/>
</dbReference>
<feature type="domain" description="Glycine dehydrogenase C-terminal" evidence="9">
    <location>
        <begin position="814"/>
        <end position="933"/>
    </location>
</feature>
<dbReference type="Pfam" id="PF02347">
    <property type="entry name" value="GDC-P"/>
    <property type="match status" value="2"/>
</dbReference>
<dbReference type="InterPro" id="IPR015422">
    <property type="entry name" value="PyrdxlP-dep_Trfase_small"/>
</dbReference>
<dbReference type="PANTHER" id="PTHR11773">
    <property type="entry name" value="GLYCINE DEHYDROGENASE, DECARBOXYLATING"/>
    <property type="match status" value="1"/>
</dbReference>
<dbReference type="Proteomes" id="UP000565441">
    <property type="component" value="Unassembled WGS sequence"/>
</dbReference>
<sequence length="993" mass="107310">MALALRYASRVTPSIARRSRRLATIHPQTSLFKPLDAFPERHIGPDDVEASAMLSRLGYESMDAFIAATVPPKIRIAANSIDNTSIPVLSESELHARAKELGGENKPFKSYIGMGYHTAVVPPVILRNVMENPAWYTPYTPYQPEIAQGRLESLVNYQTMVMSLTAMDIANASLLDEATAAAEGMVMAFVNSAQKKRSFLVDSAVLPQTIAVLRLRAKGFGINLVVRDAVTALEDKELRSDLCGVLVQYPDINGSIQDYASLAESVHTAGGLVVCATDLLALALVKPPGEWGADIVLGNSARFGVPAGFGGPHAAFFAVTDRLKRKMPGRLIGRSRDATGEPAYRLSLQTREQHIRREKATSNICTSQALLANMAAMYAVYHGAAGIRRIAVKVHGYTQVFRSAVESIGYQVVNASYFDTITVDTSSVAGGASAVHAAAAAANINLRQINDKLVGVTFDESVGPSDLVTLVNVFASAGSASKVSLSDLQEPKGIAVPSILQRTSEYLPHPVFNKHHSETEMLRYINHLASKDISLIHSMIPLGSCTMKLNSTSSMIPLTWPEFSAVHPFAPQDQVKGYETVIRELEQDLCKITGFHSATVQPNSGAAGEYAGLCVIRAYHESRGEAHRDVCLIPLSAHGTNPASAVMAGLKVVSVKVLSDGNLDLVDLKTKAELHKDKLAAFMITYPSTFGVFEAGVQDACKIIHDNGGQVYLDGANLNAQIGLTNPAICGGDVCHLNLHKTFAIPHGGGGPGVGPICVAEHLAPFLPSHPVRPAKGDQAIDAVAAAPFGSASIALISWAYVKMLGGKGLNDSSKIALLNANYMASRLSDHYSLRYKNENGRVAHELLIDLAEFSKFGLKVNDFAKRLQDYGFHPPTCSWPISTCMLIEPTESETLEELDRFCDAMIEIRKEAEDVITGKQPKDNNVLTNAPHPLSVIVSAEWDRPYSRETAVYPLPWLKEKKFWPTVSRVDDAYGDLNLICDCPSVEDFASE</sequence>
<name>A0A8H5HKE2_9AGAR</name>
<dbReference type="CDD" id="cd00613">
    <property type="entry name" value="GDC-P"/>
    <property type="match status" value="1"/>
</dbReference>
<dbReference type="NCBIfam" id="TIGR00461">
    <property type="entry name" value="gcvP"/>
    <property type="match status" value="1"/>
</dbReference>
<evidence type="ECO:0000256" key="2">
    <source>
        <dbReference type="ARBA" id="ARBA00010756"/>
    </source>
</evidence>
<comment type="similarity">
    <text evidence="2 7">Belongs to the GcvP family.</text>
</comment>
<reference evidence="10 11" key="1">
    <citation type="journal article" date="2020" name="ISME J.">
        <title>Uncovering the hidden diversity of litter-decomposition mechanisms in mushroom-forming fungi.</title>
        <authorList>
            <person name="Floudas D."/>
            <person name="Bentzer J."/>
            <person name="Ahren D."/>
            <person name="Johansson T."/>
            <person name="Persson P."/>
            <person name="Tunlid A."/>
        </authorList>
    </citation>
    <scope>NUCLEOTIDE SEQUENCE [LARGE SCALE GENOMIC DNA]</scope>
    <source>
        <strain evidence="10 11">CBS 661.87</strain>
    </source>
</reference>
<evidence type="ECO:0000256" key="3">
    <source>
        <dbReference type="ARBA" id="ARBA00022898"/>
    </source>
</evidence>
<keyword evidence="3 6" id="KW-0663">Pyridoxal phosphate</keyword>
<dbReference type="GO" id="GO:0004375">
    <property type="term" value="F:glycine dehydrogenase (decarboxylating) activity"/>
    <property type="evidence" value="ECO:0007669"/>
    <property type="project" value="UniProtKB-UniRule"/>
</dbReference>
<keyword evidence="11" id="KW-1185">Reference proteome</keyword>
<evidence type="ECO:0000256" key="4">
    <source>
        <dbReference type="ARBA" id="ARBA00023002"/>
    </source>
</evidence>
<protein>
    <recommendedName>
        <fullName evidence="7">Glycine cleavage system P protein</fullName>
        <ecNumber evidence="7">1.4.4.2</ecNumber>
    </recommendedName>
</protein>
<evidence type="ECO:0000256" key="6">
    <source>
        <dbReference type="PIRSR" id="PIRSR603437-50"/>
    </source>
</evidence>
<dbReference type="SUPFAM" id="SSF53383">
    <property type="entry name" value="PLP-dependent transferases"/>
    <property type="match status" value="2"/>
</dbReference>
<evidence type="ECO:0000313" key="11">
    <source>
        <dbReference type="Proteomes" id="UP000565441"/>
    </source>
</evidence>
<dbReference type="Gene3D" id="3.90.1150.10">
    <property type="entry name" value="Aspartate Aminotransferase, domain 1"/>
    <property type="match status" value="1"/>
</dbReference>